<dbReference type="RefSeq" id="WP_036481759.1">
    <property type="nucleotide sequence ID" value="NZ_JMQM01000001.1"/>
</dbReference>
<dbReference type="InterPro" id="IPR036365">
    <property type="entry name" value="PGBD-like_sf"/>
</dbReference>
<keyword evidence="2" id="KW-0472">Membrane</keyword>
<dbReference type="InterPro" id="IPR002477">
    <property type="entry name" value="Peptidoglycan-bd-like"/>
</dbReference>
<dbReference type="eggNOG" id="COG3409">
    <property type="taxonomic scope" value="Bacteria"/>
</dbReference>
<organism evidence="4 5">
    <name type="scientific">Nitratireductor basaltis</name>
    <dbReference type="NCBI Taxonomy" id="472175"/>
    <lineage>
        <taxon>Bacteria</taxon>
        <taxon>Pseudomonadati</taxon>
        <taxon>Pseudomonadota</taxon>
        <taxon>Alphaproteobacteria</taxon>
        <taxon>Hyphomicrobiales</taxon>
        <taxon>Phyllobacteriaceae</taxon>
        <taxon>Nitratireductor</taxon>
    </lineage>
</organism>
<keyword evidence="2" id="KW-0812">Transmembrane</keyword>
<gene>
    <name evidence="4" type="ORF">EL18_01705</name>
</gene>
<feature type="transmembrane region" description="Helical" evidence="2">
    <location>
        <begin position="35"/>
        <end position="56"/>
    </location>
</feature>
<comment type="caution">
    <text evidence="4">The sequence shown here is derived from an EMBL/GenBank/DDBJ whole genome shotgun (WGS) entry which is preliminary data.</text>
</comment>
<feature type="domain" description="Peptidoglycan binding-like" evidence="3">
    <location>
        <begin position="106"/>
        <end position="161"/>
    </location>
</feature>
<accession>A0A084UCI1</accession>
<evidence type="ECO:0000256" key="2">
    <source>
        <dbReference type="SAM" id="Phobius"/>
    </source>
</evidence>
<dbReference type="InterPro" id="IPR036366">
    <property type="entry name" value="PGBDSf"/>
</dbReference>
<feature type="compositionally biased region" description="Low complexity" evidence="1">
    <location>
        <begin position="88"/>
        <end position="102"/>
    </location>
</feature>
<dbReference type="OrthoDB" id="9816507at2"/>
<evidence type="ECO:0000313" key="4">
    <source>
        <dbReference type="EMBL" id="KFB10667.1"/>
    </source>
</evidence>
<dbReference type="PATRIC" id="fig|472175.3.peg.1712"/>
<proteinExistence type="predicted"/>
<evidence type="ECO:0000313" key="5">
    <source>
        <dbReference type="Proteomes" id="UP000053675"/>
    </source>
</evidence>
<feature type="region of interest" description="Disordered" evidence="1">
    <location>
        <begin position="167"/>
        <end position="190"/>
    </location>
</feature>
<evidence type="ECO:0000256" key="1">
    <source>
        <dbReference type="SAM" id="MobiDB-lite"/>
    </source>
</evidence>
<sequence>MSRYARQPELTDEGGHWLSDALSGVGAMIARNPGIAGGTTAFIVSLAFVSANAMWYQPQSHPKPMISTRQAPTVLPRQAPLPPEPTRPQASAPEAAPQEVAESMGDENVFAVQKVLAALGVYEGPVDGMNGPQTRAAVEKYKRVVGLSPDGQIDAALLRQLGLAEAPRQVAASPRPRPKPAPRSQVVQASASIDDDAAELHTASVPADQDIIRKVQAGLRSFGNDGIEIDGVMGERTRTAIREFQSLFGLSETGEVDAEFIAKMKEVGLIN</sequence>
<name>A0A084UCI1_9HYPH</name>
<reference evidence="4 5" key="1">
    <citation type="submission" date="2014-05" db="EMBL/GenBank/DDBJ databases">
        <title>Draft Genome Sequence of Nitratireductor basaltis Strain UMTGB225, A Marine Bacterium Isolated from Green Barrel Tunicate.</title>
        <authorList>
            <person name="Gan H.Y."/>
        </authorList>
    </citation>
    <scope>NUCLEOTIDE SEQUENCE [LARGE SCALE GENOMIC DNA]</scope>
    <source>
        <strain evidence="4 5">UMTGB225</strain>
    </source>
</reference>
<dbReference type="Pfam" id="PF01471">
    <property type="entry name" value="PG_binding_1"/>
    <property type="match status" value="2"/>
</dbReference>
<evidence type="ECO:0000259" key="3">
    <source>
        <dbReference type="Pfam" id="PF01471"/>
    </source>
</evidence>
<keyword evidence="5" id="KW-1185">Reference proteome</keyword>
<protein>
    <submittedName>
        <fullName evidence="4">Peptidoglycan-binding domain 1</fullName>
    </submittedName>
</protein>
<feature type="region of interest" description="Disordered" evidence="1">
    <location>
        <begin position="75"/>
        <end position="102"/>
    </location>
</feature>
<dbReference type="SUPFAM" id="SSF47090">
    <property type="entry name" value="PGBD-like"/>
    <property type="match status" value="2"/>
</dbReference>
<feature type="domain" description="Peptidoglycan binding-like" evidence="3">
    <location>
        <begin position="211"/>
        <end position="264"/>
    </location>
</feature>
<dbReference type="EMBL" id="JMQM01000001">
    <property type="protein sequence ID" value="KFB10667.1"/>
    <property type="molecule type" value="Genomic_DNA"/>
</dbReference>
<dbReference type="Proteomes" id="UP000053675">
    <property type="component" value="Unassembled WGS sequence"/>
</dbReference>
<dbReference type="STRING" id="472175.EL18_01705"/>
<keyword evidence="2" id="KW-1133">Transmembrane helix</keyword>
<dbReference type="Gene3D" id="1.10.101.10">
    <property type="entry name" value="PGBD-like superfamily/PGBD"/>
    <property type="match status" value="2"/>
</dbReference>
<dbReference type="AlphaFoldDB" id="A0A084UCI1"/>